<dbReference type="Pfam" id="PF08416">
    <property type="entry name" value="PTB"/>
    <property type="match status" value="1"/>
</dbReference>
<dbReference type="InterPro" id="IPR013625">
    <property type="entry name" value="PTB"/>
</dbReference>
<sequence length="830" mass="91553">MVGIFFFAGESGREVAHTFGPLDGSIYATVAKKVSPVTAGTTTISSPRTVSMDSGISSAENGLQNNNSNASSSSPPATSNLDTQRAWDELLREMQITVESIPDTSPRTSALPRSATYAGPTAVRSHRTRQTVTSHSTLPTSSVASGVSAFDDLESVAYIDDPDEIPYHARQDSRPFTYGAAPGPEMLRGQPGLSSPSLVRKASFGKGSNSYGNSENKYDKFERNSWTLKPQKTENPWAARSENTWTMSTTPRNARSWDTTDSNSYRWRQTSAPITRKSFDFLESSTGTNSNGLTNGSVTWLQRQQQKLRERREAALRMERRPQEVRLMSELKSQYHHHRPSASHRDGYTSDTTHFADDDDDDDDMSIPLHVQTSPTRNLGSAPVSPLPRRGFQNGVTERPFVQVKRTHEQRKYAIDSLRDDSLSSWRTASISDDPGSPSRTNSPRPVTPAFPVYPRTPYSNGSVVQFDTNGLPPKSPTAQRRFGTVKSGRRSTSVSSRERSQSPSTESHLQYSPRSTTSSIVNGGYQIHSQRSSVHSNSEPPQEVSPAHVKFVRDTSRYWYKPTISREEAINMLRNEPPGTFVVRDSNSFAGAFGLALKVATPPPGKSGSGPDELVRHFLIEPTSRGVRLKGCANEPVFSSLSALVYQHSITNMALPTRLLLPECERRVETLNTSAAQQLLAQGAACNVLYLITVDTESLTGPQAIKKAINQLFMTKPLPVAVIVHFKVSGQGITLTDNKRQIFFRRHYPVAAISHCGLDPDDHRWSHTADFSGVPISSHRCFGFVARKPASKTDNQCHIFAELEPEQPATAIVNFVTKVMMTSNFRSNV</sequence>
<proteinExistence type="inferred from homology"/>
<dbReference type="PANTHER" id="PTHR45734:SF10">
    <property type="entry name" value="BLISTERY, ISOFORM A"/>
    <property type="match status" value="1"/>
</dbReference>
<dbReference type="Gene3D" id="2.30.29.30">
    <property type="entry name" value="Pleckstrin-homology domain (PH domain)/Phosphotyrosine-binding domain (PTB)"/>
    <property type="match status" value="1"/>
</dbReference>
<dbReference type="CDD" id="cd01213">
    <property type="entry name" value="PTB_tensin"/>
    <property type="match status" value="1"/>
</dbReference>
<dbReference type="PROSITE" id="PS50001">
    <property type="entry name" value="SH2"/>
    <property type="match status" value="1"/>
</dbReference>
<feature type="region of interest" description="Disordered" evidence="4">
    <location>
        <begin position="333"/>
        <end position="407"/>
    </location>
</feature>
<feature type="compositionally biased region" description="Polar residues" evidence="4">
    <location>
        <begin position="130"/>
        <end position="141"/>
    </location>
</feature>
<feature type="compositionally biased region" description="Low complexity" evidence="4">
    <location>
        <begin position="65"/>
        <end position="80"/>
    </location>
</feature>
<evidence type="ECO:0000313" key="6">
    <source>
        <dbReference type="EMBL" id="KAK6632032.1"/>
    </source>
</evidence>
<keyword evidence="2 3" id="KW-0727">SH2 domain</keyword>
<dbReference type="SMART" id="SM00462">
    <property type="entry name" value="PTB"/>
    <property type="match status" value="1"/>
</dbReference>
<feature type="compositionally biased region" description="Polar residues" evidence="4">
    <location>
        <begin position="40"/>
        <end position="64"/>
    </location>
</feature>
<dbReference type="EMBL" id="JAWJWF010000005">
    <property type="protein sequence ID" value="KAK6632032.1"/>
    <property type="molecule type" value="Genomic_DNA"/>
</dbReference>
<accession>A0ABR1AZN3</accession>
<dbReference type="SUPFAM" id="SSF50729">
    <property type="entry name" value="PH domain-like"/>
    <property type="match status" value="1"/>
</dbReference>
<dbReference type="InterPro" id="IPR011993">
    <property type="entry name" value="PH-like_dom_sf"/>
</dbReference>
<feature type="region of interest" description="Disordered" evidence="4">
    <location>
        <begin position="102"/>
        <end position="141"/>
    </location>
</feature>
<evidence type="ECO:0000313" key="7">
    <source>
        <dbReference type="Proteomes" id="UP001359485"/>
    </source>
</evidence>
<feature type="compositionally biased region" description="Low complexity" evidence="4">
    <location>
        <begin position="491"/>
        <end position="508"/>
    </location>
</feature>
<evidence type="ECO:0000256" key="4">
    <source>
        <dbReference type="SAM" id="MobiDB-lite"/>
    </source>
</evidence>
<dbReference type="PANTHER" id="PTHR45734">
    <property type="entry name" value="TENSIN"/>
    <property type="match status" value="1"/>
</dbReference>
<evidence type="ECO:0000256" key="1">
    <source>
        <dbReference type="ARBA" id="ARBA00007881"/>
    </source>
</evidence>
<dbReference type="InterPro" id="IPR000980">
    <property type="entry name" value="SH2"/>
</dbReference>
<dbReference type="SMART" id="SM00252">
    <property type="entry name" value="SH2"/>
    <property type="match status" value="1"/>
</dbReference>
<evidence type="ECO:0000256" key="2">
    <source>
        <dbReference type="ARBA" id="ARBA00022999"/>
    </source>
</evidence>
<dbReference type="Gene3D" id="3.30.505.10">
    <property type="entry name" value="SH2 domain"/>
    <property type="match status" value="1"/>
</dbReference>
<feature type="compositionally biased region" description="Polar residues" evidence="4">
    <location>
        <begin position="458"/>
        <end position="469"/>
    </location>
</feature>
<dbReference type="InterPro" id="IPR033929">
    <property type="entry name" value="Tensin_PTB"/>
</dbReference>
<dbReference type="SUPFAM" id="SSF55550">
    <property type="entry name" value="SH2 domain"/>
    <property type="match status" value="1"/>
</dbReference>
<dbReference type="InterPro" id="IPR006020">
    <property type="entry name" value="PTB/PI_dom"/>
</dbReference>
<protein>
    <recommendedName>
        <fullName evidence="5">SH2 domain-containing protein</fullName>
    </recommendedName>
</protein>
<comment type="caution">
    <text evidence="6">The sequence shown here is derived from an EMBL/GenBank/DDBJ whole genome shotgun (WGS) entry which is preliminary data.</text>
</comment>
<dbReference type="InterPro" id="IPR036860">
    <property type="entry name" value="SH2_dom_sf"/>
</dbReference>
<dbReference type="Proteomes" id="UP001359485">
    <property type="component" value="Unassembled WGS sequence"/>
</dbReference>
<keyword evidence="7" id="KW-1185">Reference proteome</keyword>
<comment type="similarity">
    <text evidence="1">Belongs to the PTEN phosphatase protein family.</text>
</comment>
<name>A0ABR1AZN3_POLSC</name>
<feature type="region of interest" description="Disordered" evidence="4">
    <location>
        <begin position="40"/>
        <end position="81"/>
    </location>
</feature>
<feature type="region of interest" description="Disordered" evidence="4">
    <location>
        <begin position="426"/>
        <end position="522"/>
    </location>
</feature>
<evidence type="ECO:0000259" key="5">
    <source>
        <dbReference type="PROSITE" id="PS50001"/>
    </source>
</evidence>
<reference evidence="6 7" key="1">
    <citation type="submission" date="2023-09" db="EMBL/GenBank/DDBJ databases">
        <title>Genomes of two closely related lineages of the louse Polyplax serrata with different host specificities.</title>
        <authorList>
            <person name="Martinu J."/>
            <person name="Tarabai H."/>
            <person name="Stefka J."/>
            <person name="Hypsa V."/>
        </authorList>
    </citation>
    <scope>NUCLEOTIDE SEQUENCE [LARGE SCALE GENOMIC DNA]</scope>
    <source>
        <strain evidence="6">98ZLc_SE</strain>
    </source>
</reference>
<gene>
    <name evidence="6" type="ORF">RUM44_007062</name>
</gene>
<dbReference type="InterPro" id="IPR051484">
    <property type="entry name" value="Tensin_PTEN_phosphatase"/>
</dbReference>
<dbReference type="Pfam" id="PF00017">
    <property type="entry name" value="SH2"/>
    <property type="match status" value="1"/>
</dbReference>
<organism evidence="6 7">
    <name type="scientific">Polyplax serrata</name>
    <name type="common">Common mouse louse</name>
    <dbReference type="NCBI Taxonomy" id="468196"/>
    <lineage>
        <taxon>Eukaryota</taxon>
        <taxon>Metazoa</taxon>
        <taxon>Ecdysozoa</taxon>
        <taxon>Arthropoda</taxon>
        <taxon>Hexapoda</taxon>
        <taxon>Insecta</taxon>
        <taxon>Pterygota</taxon>
        <taxon>Neoptera</taxon>
        <taxon>Paraneoptera</taxon>
        <taxon>Psocodea</taxon>
        <taxon>Troctomorpha</taxon>
        <taxon>Phthiraptera</taxon>
        <taxon>Anoplura</taxon>
        <taxon>Polyplacidae</taxon>
        <taxon>Polyplax</taxon>
    </lineage>
</organism>
<evidence type="ECO:0000256" key="3">
    <source>
        <dbReference type="PROSITE-ProRule" id="PRU00191"/>
    </source>
</evidence>
<feature type="compositionally biased region" description="Polar residues" evidence="4">
    <location>
        <begin position="509"/>
        <end position="522"/>
    </location>
</feature>
<feature type="domain" description="SH2" evidence="5">
    <location>
        <begin position="560"/>
        <end position="664"/>
    </location>
</feature>